<evidence type="ECO:0000256" key="7">
    <source>
        <dbReference type="ARBA" id="ARBA00022833"/>
    </source>
</evidence>
<dbReference type="PANTHER" id="PTHR30616">
    <property type="entry name" value="UNCHARACTERIZED PROTEIN YFIH"/>
    <property type="match status" value="1"/>
</dbReference>
<name>A0A7K1LHH6_9MICC</name>
<proteinExistence type="inferred from homology"/>
<reference evidence="13 14" key="1">
    <citation type="submission" date="2019-12" db="EMBL/GenBank/DDBJ databases">
        <authorList>
            <person name="Li J."/>
            <person name="Shi Y."/>
            <person name="Xu G."/>
            <person name="Xiao D."/>
            <person name="Ran X."/>
        </authorList>
    </citation>
    <scope>NUCLEOTIDE SEQUENCE [LARGE SCALE GENOMIC DNA]</scope>
    <source>
        <strain evidence="13 14">JCM 15915</strain>
    </source>
</reference>
<comment type="catalytic activity">
    <reaction evidence="9">
        <text>adenosine + H2O + H(+) = inosine + NH4(+)</text>
        <dbReference type="Rhea" id="RHEA:24408"/>
        <dbReference type="ChEBI" id="CHEBI:15377"/>
        <dbReference type="ChEBI" id="CHEBI:15378"/>
        <dbReference type="ChEBI" id="CHEBI:16335"/>
        <dbReference type="ChEBI" id="CHEBI:17596"/>
        <dbReference type="ChEBI" id="CHEBI:28938"/>
        <dbReference type="EC" id="3.5.4.4"/>
    </reaction>
    <physiologicalReaction direction="left-to-right" evidence="9">
        <dbReference type="Rhea" id="RHEA:24409"/>
    </physiologicalReaction>
</comment>
<dbReference type="SUPFAM" id="SSF64438">
    <property type="entry name" value="CNF1/YfiH-like putative cysteine hydrolases"/>
    <property type="match status" value="1"/>
</dbReference>
<organism evidence="13 14">
    <name type="scientific">Rothia koreensis</name>
    <dbReference type="NCBI Taxonomy" id="592378"/>
    <lineage>
        <taxon>Bacteria</taxon>
        <taxon>Bacillati</taxon>
        <taxon>Actinomycetota</taxon>
        <taxon>Actinomycetes</taxon>
        <taxon>Micrococcales</taxon>
        <taxon>Micrococcaceae</taxon>
        <taxon>Rothia</taxon>
    </lineage>
</organism>
<keyword evidence="5" id="KW-0479">Metal-binding</keyword>
<gene>
    <name evidence="13" type="ORF">GMA10_05380</name>
</gene>
<keyword evidence="4" id="KW-0808">Transferase</keyword>
<evidence type="ECO:0000256" key="11">
    <source>
        <dbReference type="ARBA" id="ARBA00049893"/>
    </source>
</evidence>
<dbReference type="Pfam" id="PF02578">
    <property type="entry name" value="Cu-oxidase_4"/>
    <property type="match status" value="1"/>
</dbReference>
<evidence type="ECO:0000256" key="1">
    <source>
        <dbReference type="ARBA" id="ARBA00000553"/>
    </source>
</evidence>
<dbReference type="CDD" id="cd16833">
    <property type="entry name" value="YfiH"/>
    <property type="match status" value="1"/>
</dbReference>
<sequence>MTDNPSSVDTAAPRPGPEALRHRVDLPQGVSIGFTGLGAGNLGLHVQGTSDPQENRRLLEQAMGVRRGTLLFLEQVHGTRVADADAAPVVPAGLSPHEEREFAPVADAAVTATGRPLAIMTADCLPVVLATEREDLFAVAHAGRKGLLDGVLPNVVDALRSHDAREIRAWIGPAICGDCYEVPEEMVTASSRTHAGIASTTRWNTPGLDLPRAARIQLHDLGVEVESGEHHECTYETEDLYSHRRAPGQGRIAGLVWRSEVSAR</sequence>
<keyword evidence="8" id="KW-0186">Copper</keyword>
<evidence type="ECO:0000256" key="5">
    <source>
        <dbReference type="ARBA" id="ARBA00022723"/>
    </source>
</evidence>
<evidence type="ECO:0000256" key="8">
    <source>
        <dbReference type="ARBA" id="ARBA00023008"/>
    </source>
</evidence>
<dbReference type="RefSeq" id="WP_129315327.1">
    <property type="nucleotide sequence ID" value="NZ_NOIQ01000006.1"/>
</dbReference>
<dbReference type="PANTHER" id="PTHR30616:SF2">
    <property type="entry name" value="PURINE NUCLEOSIDE PHOSPHORYLASE LACC1"/>
    <property type="match status" value="1"/>
</dbReference>
<accession>A0A7K1LHH6</accession>
<evidence type="ECO:0000256" key="2">
    <source>
        <dbReference type="ARBA" id="ARBA00003215"/>
    </source>
</evidence>
<evidence type="ECO:0000256" key="3">
    <source>
        <dbReference type="ARBA" id="ARBA00007353"/>
    </source>
</evidence>
<evidence type="ECO:0000256" key="9">
    <source>
        <dbReference type="ARBA" id="ARBA00047989"/>
    </source>
</evidence>
<dbReference type="InterPro" id="IPR038371">
    <property type="entry name" value="Cu_polyphenol_OxRdtase_sf"/>
</dbReference>
<dbReference type="GO" id="GO:0016787">
    <property type="term" value="F:hydrolase activity"/>
    <property type="evidence" value="ECO:0007669"/>
    <property type="project" value="UniProtKB-KW"/>
</dbReference>
<dbReference type="InterPro" id="IPR011324">
    <property type="entry name" value="Cytotoxic_necrot_fac-like_cat"/>
</dbReference>
<dbReference type="AlphaFoldDB" id="A0A7K1LHH6"/>
<dbReference type="InterPro" id="IPR003730">
    <property type="entry name" value="Cu_polyphenol_OxRdtase"/>
</dbReference>
<dbReference type="Proteomes" id="UP000462152">
    <property type="component" value="Unassembled WGS sequence"/>
</dbReference>
<dbReference type="GO" id="GO:0017061">
    <property type="term" value="F:S-methyl-5-thioadenosine phosphorylase activity"/>
    <property type="evidence" value="ECO:0007669"/>
    <property type="project" value="UniProtKB-EC"/>
</dbReference>
<comment type="catalytic activity">
    <reaction evidence="11">
        <text>S-methyl-5'-thioadenosine + phosphate = 5-(methylsulfanyl)-alpha-D-ribose 1-phosphate + adenine</text>
        <dbReference type="Rhea" id="RHEA:11852"/>
        <dbReference type="ChEBI" id="CHEBI:16708"/>
        <dbReference type="ChEBI" id="CHEBI:17509"/>
        <dbReference type="ChEBI" id="CHEBI:43474"/>
        <dbReference type="ChEBI" id="CHEBI:58533"/>
        <dbReference type="EC" id="2.4.2.28"/>
    </reaction>
    <physiologicalReaction direction="left-to-right" evidence="11">
        <dbReference type="Rhea" id="RHEA:11853"/>
    </physiologicalReaction>
</comment>
<comment type="catalytic activity">
    <reaction evidence="10">
        <text>adenosine + phosphate = alpha-D-ribose 1-phosphate + adenine</text>
        <dbReference type="Rhea" id="RHEA:27642"/>
        <dbReference type="ChEBI" id="CHEBI:16335"/>
        <dbReference type="ChEBI" id="CHEBI:16708"/>
        <dbReference type="ChEBI" id="CHEBI:43474"/>
        <dbReference type="ChEBI" id="CHEBI:57720"/>
        <dbReference type="EC" id="2.4.2.1"/>
    </reaction>
    <physiologicalReaction direction="left-to-right" evidence="10">
        <dbReference type="Rhea" id="RHEA:27643"/>
    </physiologicalReaction>
</comment>
<comment type="catalytic activity">
    <reaction evidence="1">
        <text>inosine + phosphate = alpha-D-ribose 1-phosphate + hypoxanthine</text>
        <dbReference type="Rhea" id="RHEA:27646"/>
        <dbReference type="ChEBI" id="CHEBI:17368"/>
        <dbReference type="ChEBI" id="CHEBI:17596"/>
        <dbReference type="ChEBI" id="CHEBI:43474"/>
        <dbReference type="ChEBI" id="CHEBI:57720"/>
        <dbReference type="EC" id="2.4.2.1"/>
    </reaction>
    <physiologicalReaction direction="left-to-right" evidence="1">
        <dbReference type="Rhea" id="RHEA:27647"/>
    </physiologicalReaction>
</comment>
<evidence type="ECO:0000256" key="12">
    <source>
        <dbReference type="SAM" id="MobiDB-lite"/>
    </source>
</evidence>
<dbReference type="GO" id="GO:0005507">
    <property type="term" value="F:copper ion binding"/>
    <property type="evidence" value="ECO:0007669"/>
    <property type="project" value="TreeGrafter"/>
</dbReference>
<evidence type="ECO:0000256" key="4">
    <source>
        <dbReference type="ARBA" id="ARBA00022679"/>
    </source>
</evidence>
<evidence type="ECO:0000313" key="14">
    <source>
        <dbReference type="Proteomes" id="UP000462152"/>
    </source>
</evidence>
<keyword evidence="7" id="KW-0862">Zinc</keyword>
<protein>
    <submittedName>
        <fullName evidence="13">Copper oxidase</fullName>
    </submittedName>
</protein>
<comment type="similarity">
    <text evidence="3">Belongs to the purine nucleoside phosphorylase YfiH/LACC1 family.</text>
</comment>
<comment type="caution">
    <text evidence="13">The sequence shown here is derived from an EMBL/GenBank/DDBJ whole genome shotgun (WGS) entry which is preliminary data.</text>
</comment>
<dbReference type="EMBL" id="WOGT01000002">
    <property type="protein sequence ID" value="MUN54647.1"/>
    <property type="molecule type" value="Genomic_DNA"/>
</dbReference>
<evidence type="ECO:0000313" key="13">
    <source>
        <dbReference type="EMBL" id="MUN54647.1"/>
    </source>
</evidence>
<comment type="function">
    <text evidence="2">Purine nucleoside enzyme that catalyzes the phosphorolysis of adenosine and inosine nucleosides, yielding D-ribose 1-phosphate and the respective free bases, adenine and hypoxanthine. Also catalyzes the phosphorolysis of S-methyl-5'-thioadenosine into adenine and S-methyl-5-thio-alpha-D-ribose 1-phosphate. Also has adenosine deaminase activity.</text>
</comment>
<evidence type="ECO:0000256" key="6">
    <source>
        <dbReference type="ARBA" id="ARBA00022801"/>
    </source>
</evidence>
<keyword evidence="6" id="KW-0378">Hydrolase</keyword>
<keyword evidence="14" id="KW-1185">Reference proteome</keyword>
<dbReference type="Gene3D" id="3.60.140.10">
    <property type="entry name" value="CNF1/YfiH-like putative cysteine hydrolases"/>
    <property type="match status" value="1"/>
</dbReference>
<feature type="region of interest" description="Disordered" evidence="12">
    <location>
        <begin position="1"/>
        <end position="21"/>
    </location>
</feature>
<dbReference type="OrthoDB" id="4279at2"/>
<evidence type="ECO:0000256" key="10">
    <source>
        <dbReference type="ARBA" id="ARBA00048968"/>
    </source>
</evidence>